<evidence type="ECO:0000313" key="3">
    <source>
        <dbReference type="Proteomes" id="UP001500620"/>
    </source>
</evidence>
<sequence>MQNDRVTLEDPQTPYLALDPANVERLRARLDRLGVALRPHVKTAKSLDVARLVQDEPGPVTVSMRPGSARPLPDIPVGARLRVLPNVRDRGTARSLPRRGRRRLGADPGLVSRPGPAPGR</sequence>
<evidence type="ECO:0000313" key="2">
    <source>
        <dbReference type="EMBL" id="GAA4256059.1"/>
    </source>
</evidence>
<reference evidence="3" key="1">
    <citation type="journal article" date="2019" name="Int. J. Syst. Evol. Microbiol.">
        <title>The Global Catalogue of Microorganisms (GCM) 10K type strain sequencing project: providing services to taxonomists for standard genome sequencing and annotation.</title>
        <authorList>
            <consortium name="The Broad Institute Genomics Platform"/>
            <consortium name="The Broad Institute Genome Sequencing Center for Infectious Disease"/>
            <person name="Wu L."/>
            <person name="Ma J."/>
        </authorList>
    </citation>
    <scope>NUCLEOTIDE SEQUENCE [LARGE SCALE GENOMIC DNA]</scope>
    <source>
        <strain evidence="3">JCM 17441</strain>
    </source>
</reference>
<dbReference type="EMBL" id="BAABAT010000023">
    <property type="protein sequence ID" value="GAA4256059.1"/>
    <property type="molecule type" value="Genomic_DNA"/>
</dbReference>
<comment type="caution">
    <text evidence="2">The sequence shown here is derived from an EMBL/GenBank/DDBJ whole genome shotgun (WGS) entry which is preliminary data.</text>
</comment>
<organism evidence="2 3">
    <name type="scientific">Dactylosporangium darangshiense</name>
    <dbReference type="NCBI Taxonomy" id="579108"/>
    <lineage>
        <taxon>Bacteria</taxon>
        <taxon>Bacillati</taxon>
        <taxon>Actinomycetota</taxon>
        <taxon>Actinomycetes</taxon>
        <taxon>Micromonosporales</taxon>
        <taxon>Micromonosporaceae</taxon>
        <taxon>Dactylosporangium</taxon>
    </lineage>
</organism>
<gene>
    <name evidence="2" type="ORF">GCM10022255_067370</name>
</gene>
<protein>
    <submittedName>
        <fullName evidence="2">Uncharacterized protein</fullName>
    </submittedName>
</protein>
<dbReference type="InterPro" id="IPR029066">
    <property type="entry name" value="PLP-binding_barrel"/>
</dbReference>
<proteinExistence type="predicted"/>
<dbReference type="Gene3D" id="3.20.20.10">
    <property type="entry name" value="Alanine racemase"/>
    <property type="match status" value="1"/>
</dbReference>
<name>A0ABP8DHF6_9ACTN</name>
<feature type="region of interest" description="Disordered" evidence="1">
    <location>
        <begin position="86"/>
        <end position="120"/>
    </location>
</feature>
<evidence type="ECO:0000256" key="1">
    <source>
        <dbReference type="SAM" id="MobiDB-lite"/>
    </source>
</evidence>
<keyword evidence="3" id="KW-1185">Reference proteome</keyword>
<dbReference type="Proteomes" id="UP001500620">
    <property type="component" value="Unassembled WGS sequence"/>
</dbReference>
<accession>A0ABP8DHF6</accession>